<reference evidence="2 3" key="1">
    <citation type="submission" date="2019-05" db="EMBL/GenBank/DDBJ databases">
        <title>Mikania micrantha, genome provides insights into the molecular mechanism of rapid growth.</title>
        <authorList>
            <person name="Liu B."/>
        </authorList>
    </citation>
    <scope>NUCLEOTIDE SEQUENCE [LARGE SCALE GENOMIC DNA]</scope>
    <source>
        <strain evidence="2">NLD-2019</strain>
        <tissue evidence="2">Leaf</tissue>
    </source>
</reference>
<accession>A0A5N6NP64</accession>
<proteinExistence type="predicted"/>
<evidence type="ECO:0000256" key="1">
    <source>
        <dbReference type="SAM" id="MobiDB-lite"/>
    </source>
</evidence>
<sequence>MADEDNPIEMKDEGADLASFDPSKKRKKNKVVIHDPADGSVKQLAEQTERLSDSRTCCHLQPSSGHHQTYSSSPLRPADHYRDEGYLLLEPNLCCQPHHHQRLSRTRSMTRKEGILESGMFISLVAIVSSNWHPTTVNRVSVADGG</sequence>
<keyword evidence="3" id="KW-1185">Reference proteome</keyword>
<comment type="caution">
    <text evidence="2">The sequence shown here is derived from an EMBL/GenBank/DDBJ whole genome shotgun (WGS) entry which is preliminary data.</text>
</comment>
<gene>
    <name evidence="2" type="ORF">E3N88_18814</name>
</gene>
<protein>
    <submittedName>
        <fullName evidence="2">Uncharacterized protein</fullName>
    </submittedName>
</protein>
<evidence type="ECO:0000313" key="3">
    <source>
        <dbReference type="Proteomes" id="UP000326396"/>
    </source>
</evidence>
<evidence type="ECO:0000313" key="2">
    <source>
        <dbReference type="EMBL" id="KAD4982143.1"/>
    </source>
</evidence>
<organism evidence="2 3">
    <name type="scientific">Mikania micrantha</name>
    <name type="common">bitter vine</name>
    <dbReference type="NCBI Taxonomy" id="192012"/>
    <lineage>
        <taxon>Eukaryota</taxon>
        <taxon>Viridiplantae</taxon>
        <taxon>Streptophyta</taxon>
        <taxon>Embryophyta</taxon>
        <taxon>Tracheophyta</taxon>
        <taxon>Spermatophyta</taxon>
        <taxon>Magnoliopsida</taxon>
        <taxon>eudicotyledons</taxon>
        <taxon>Gunneridae</taxon>
        <taxon>Pentapetalae</taxon>
        <taxon>asterids</taxon>
        <taxon>campanulids</taxon>
        <taxon>Asterales</taxon>
        <taxon>Asteraceae</taxon>
        <taxon>Asteroideae</taxon>
        <taxon>Heliantheae alliance</taxon>
        <taxon>Eupatorieae</taxon>
        <taxon>Mikania</taxon>
    </lineage>
</organism>
<dbReference type="Proteomes" id="UP000326396">
    <property type="component" value="Linkage Group LG18"/>
</dbReference>
<name>A0A5N6NP64_9ASTR</name>
<dbReference type="EMBL" id="SZYD01000010">
    <property type="protein sequence ID" value="KAD4982143.1"/>
    <property type="molecule type" value="Genomic_DNA"/>
</dbReference>
<dbReference type="AlphaFoldDB" id="A0A5N6NP64"/>
<feature type="region of interest" description="Disordered" evidence="1">
    <location>
        <begin position="1"/>
        <end position="32"/>
    </location>
</feature>